<dbReference type="PRINTS" id="PR00184">
    <property type="entry name" value="NEISSPPORIN"/>
</dbReference>
<gene>
    <name evidence="13" type="ORF">C7410_114164</name>
</gene>
<dbReference type="GO" id="GO:0034220">
    <property type="term" value="P:monoatomic ion transmembrane transport"/>
    <property type="evidence" value="ECO:0007669"/>
    <property type="project" value="InterPro"/>
</dbReference>
<dbReference type="InterPro" id="IPR001702">
    <property type="entry name" value="Porin_Gram-ve"/>
</dbReference>
<feature type="chain" id="PRO_5016164301" evidence="11">
    <location>
        <begin position="21"/>
        <end position="373"/>
    </location>
</feature>
<keyword evidence="4" id="KW-1134">Transmembrane beta strand</keyword>
<keyword evidence="6 11" id="KW-0732">Signal</keyword>
<dbReference type="CDD" id="cd00342">
    <property type="entry name" value="gram_neg_porins"/>
    <property type="match status" value="1"/>
</dbReference>
<dbReference type="GO" id="GO:0046930">
    <property type="term" value="C:pore complex"/>
    <property type="evidence" value="ECO:0007669"/>
    <property type="project" value="UniProtKB-KW"/>
</dbReference>
<evidence type="ECO:0000256" key="1">
    <source>
        <dbReference type="ARBA" id="ARBA00004571"/>
    </source>
</evidence>
<dbReference type="GO" id="GO:0015288">
    <property type="term" value="F:porin activity"/>
    <property type="evidence" value="ECO:0007669"/>
    <property type="project" value="UniProtKB-KW"/>
</dbReference>
<keyword evidence="7" id="KW-0406">Ion transport</keyword>
<keyword evidence="10" id="KW-0998">Cell outer membrane</keyword>
<evidence type="ECO:0000256" key="8">
    <source>
        <dbReference type="ARBA" id="ARBA00023114"/>
    </source>
</evidence>
<evidence type="ECO:0000256" key="4">
    <source>
        <dbReference type="ARBA" id="ARBA00022452"/>
    </source>
</evidence>
<comment type="caution">
    <text evidence="13">The sequence shown here is derived from an EMBL/GenBank/DDBJ whole genome shotgun (WGS) entry which is preliminary data.</text>
</comment>
<dbReference type="PANTHER" id="PTHR34501">
    <property type="entry name" value="PROTEIN YDDL-RELATED"/>
    <property type="match status" value="1"/>
</dbReference>
<sequence>MKQAIFILAAGIGVPGISFAQNSVTLYGAIDNGLTYVNNAGGKTLIKAASGADIGSRWGLLGTEDLGGGLKTIFRLENGFNSFNGSLGQGGLLFGRQAYVGLSSPDGWGTVTLGRQYDLIVDYIGPSTLNLQNWGAYSSHANDIDNTNDAFRVNNSVKYKSPTYAGLTFSAMYAFGGIAGSFGRNSTTAAGASYVNGNLYVAAAYFFAKDPGTQFPDGNFVANHSTNAGVFGYVGQPANQQIIGVGGTYKLSAATFGLNYTNTHFDDANGTTSSVSFDSYEAWMQYNLTPALLVGGGYNFVDGKVNYSGQRPKYHQVDVVASYALSKRTDIAFQATYQRAAGGAYADIDSAVVGAQSSTNTQVALHAGLRVRF</sequence>
<protein>
    <submittedName>
        <fullName evidence="13">Putative porin</fullName>
    </submittedName>
</protein>
<evidence type="ECO:0000313" key="13">
    <source>
        <dbReference type="EMBL" id="PYE21522.1"/>
    </source>
</evidence>
<dbReference type="InterPro" id="IPR033900">
    <property type="entry name" value="Gram_neg_porin_domain"/>
</dbReference>
<dbReference type="RefSeq" id="WP_110855839.1">
    <property type="nucleotide sequence ID" value="NZ_QJSQ01000014.1"/>
</dbReference>
<dbReference type="PANTHER" id="PTHR34501:SF9">
    <property type="entry name" value="MAJOR OUTER MEMBRANE PROTEIN P.IA"/>
    <property type="match status" value="1"/>
</dbReference>
<dbReference type="AlphaFoldDB" id="A0A2V4TSW1"/>
<dbReference type="EMBL" id="QJSQ01000014">
    <property type="protein sequence ID" value="PYE21522.1"/>
    <property type="molecule type" value="Genomic_DNA"/>
</dbReference>
<evidence type="ECO:0000256" key="11">
    <source>
        <dbReference type="SAM" id="SignalP"/>
    </source>
</evidence>
<dbReference type="OrthoDB" id="8982743at2"/>
<keyword evidence="5" id="KW-0812">Transmembrane</keyword>
<evidence type="ECO:0000256" key="2">
    <source>
        <dbReference type="ARBA" id="ARBA00011233"/>
    </source>
</evidence>
<name>A0A2V4TSW1_9BURK</name>
<proteinExistence type="predicted"/>
<dbReference type="InterPro" id="IPR050298">
    <property type="entry name" value="Gram-neg_bact_OMP"/>
</dbReference>
<feature type="signal peptide" evidence="11">
    <location>
        <begin position="1"/>
        <end position="20"/>
    </location>
</feature>
<dbReference type="InterPro" id="IPR002299">
    <property type="entry name" value="Porin_Neis"/>
</dbReference>
<dbReference type="PRINTS" id="PR00182">
    <property type="entry name" value="ECOLNEIPORIN"/>
</dbReference>
<evidence type="ECO:0000256" key="7">
    <source>
        <dbReference type="ARBA" id="ARBA00023065"/>
    </source>
</evidence>
<evidence type="ECO:0000256" key="6">
    <source>
        <dbReference type="ARBA" id="ARBA00022729"/>
    </source>
</evidence>
<dbReference type="Gene3D" id="2.40.160.10">
    <property type="entry name" value="Porin"/>
    <property type="match status" value="1"/>
</dbReference>
<comment type="subunit">
    <text evidence="2">Homotrimer.</text>
</comment>
<comment type="subcellular location">
    <subcellularLocation>
        <location evidence="1">Cell outer membrane</location>
        <topology evidence="1">Multi-pass membrane protein</topology>
    </subcellularLocation>
</comment>
<evidence type="ECO:0000256" key="3">
    <source>
        <dbReference type="ARBA" id="ARBA00022448"/>
    </source>
</evidence>
<evidence type="ECO:0000256" key="10">
    <source>
        <dbReference type="ARBA" id="ARBA00023237"/>
    </source>
</evidence>
<dbReference type="InterPro" id="IPR023614">
    <property type="entry name" value="Porin_dom_sf"/>
</dbReference>
<organism evidence="13 14">
    <name type="scientific">Paraburkholderia silvatlantica</name>
    <dbReference type="NCBI Taxonomy" id="321895"/>
    <lineage>
        <taxon>Bacteria</taxon>
        <taxon>Pseudomonadati</taxon>
        <taxon>Pseudomonadota</taxon>
        <taxon>Betaproteobacteria</taxon>
        <taxon>Burkholderiales</taxon>
        <taxon>Burkholderiaceae</taxon>
        <taxon>Paraburkholderia</taxon>
    </lineage>
</organism>
<evidence type="ECO:0000256" key="9">
    <source>
        <dbReference type="ARBA" id="ARBA00023136"/>
    </source>
</evidence>
<evidence type="ECO:0000259" key="12">
    <source>
        <dbReference type="Pfam" id="PF13609"/>
    </source>
</evidence>
<evidence type="ECO:0000256" key="5">
    <source>
        <dbReference type="ARBA" id="ARBA00022692"/>
    </source>
</evidence>
<feature type="domain" description="Porin" evidence="12">
    <location>
        <begin position="9"/>
        <end position="339"/>
    </location>
</feature>
<accession>A0A2V4TSW1</accession>
<keyword evidence="3" id="KW-0813">Transport</keyword>
<dbReference type="Pfam" id="PF13609">
    <property type="entry name" value="Porin_4"/>
    <property type="match status" value="1"/>
</dbReference>
<dbReference type="SUPFAM" id="SSF56935">
    <property type="entry name" value="Porins"/>
    <property type="match status" value="1"/>
</dbReference>
<dbReference type="GO" id="GO:0009279">
    <property type="term" value="C:cell outer membrane"/>
    <property type="evidence" value="ECO:0007669"/>
    <property type="project" value="UniProtKB-SubCell"/>
</dbReference>
<evidence type="ECO:0000313" key="14">
    <source>
        <dbReference type="Proteomes" id="UP000247772"/>
    </source>
</evidence>
<keyword evidence="8" id="KW-0626">Porin</keyword>
<keyword evidence="9" id="KW-0472">Membrane</keyword>
<reference evidence="13 14" key="1">
    <citation type="submission" date="2018-06" db="EMBL/GenBank/DDBJ databases">
        <title>Genomic Encyclopedia of Type Strains, Phase IV (KMG-V): Genome sequencing to study the core and pangenomes of soil and plant-associated prokaryotes.</title>
        <authorList>
            <person name="Whitman W."/>
        </authorList>
    </citation>
    <scope>NUCLEOTIDE SEQUENCE [LARGE SCALE GENOMIC DNA]</scope>
    <source>
        <strain evidence="13 14">SRCL-318</strain>
    </source>
</reference>
<dbReference type="Proteomes" id="UP000247772">
    <property type="component" value="Unassembled WGS sequence"/>
</dbReference>